<dbReference type="GO" id="GO:0003924">
    <property type="term" value="F:GTPase activity"/>
    <property type="evidence" value="ECO:0007669"/>
    <property type="project" value="InterPro"/>
</dbReference>
<dbReference type="InterPro" id="IPR011025">
    <property type="entry name" value="GproteinA_insert"/>
</dbReference>
<dbReference type="FunFam" id="3.40.50.300:FF:000692">
    <property type="entry name" value="Guanine nucleotide-binding protein subunit alpha"/>
    <property type="match status" value="1"/>
</dbReference>
<evidence type="ECO:0000256" key="4">
    <source>
        <dbReference type="ARBA" id="ARBA00023224"/>
    </source>
</evidence>
<dbReference type="InterPro" id="IPR011009">
    <property type="entry name" value="Kinase-like_dom_sf"/>
</dbReference>
<dbReference type="GO" id="GO:0031683">
    <property type="term" value="F:G-protein beta/gamma-subunit complex binding"/>
    <property type="evidence" value="ECO:0007669"/>
    <property type="project" value="InterPro"/>
</dbReference>
<dbReference type="GO" id="GO:0005525">
    <property type="term" value="F:GTP binding"/>
    <property type="evidence" value="ECO:0007669"/>
    <property type="project" value="UniProtKB-KW"/>
</dbReference>
<comment type="caution">
    <text evidence="7">The sequence shown here is derived from an EMBL/GenBank/DDBJ whole genome shotgun (WGS) entry which is preliminary data.</text>
</comment>
<dbReference type="Pfam" id="PF00503">
    <property type="entry name" value="G-alpha"/>
    <property type="match status" value="1"/>
</dbReference>
<dbReference type="PANTHER" id="PTHR10218:SF360">
    <property type="entry name" value="GUANINE NUCLEOTIDE-BINDING PROTEIN SUBUNIT ALPHA HOMOLOG"/>
    <property type="match status" value="1"/>
</dbReference>
<keyword evidence="3 5" id="KW-0342">GTP-binding</keyword>
<dbReference type="GO" id="GO:0005834">
    <property type="term" value="C:heterotrimeric G-protein complex"/>
    <property type="evidence" value="ECO:0007669"/>
    <property type="project" value="TreeGrafter"/>
</dbReference>
<evidence type="ECO:0000313" key="7">
    <source>
        <dbReference type="EMBL" id="KAJ7195254.1"/>
    </source>
</evidence>
<dbReference type="GO" id="GO:0005737">
    <property type="term" value="C:cytoplasm"/>
    <property type="evidence" value="ECO:0007669"/>
    <property type="project" value="TreeGrafter"/>
</dbReference>
<evidence type="ECO:0000256" key="3">
    <source>
        <dbReference type="ARBA" id="ARBA00023134"/>
    </source>
</evidence>
<keyword evidence="8" id="KW-1185">Reference proteome</keyword>
<dbReference type="InterPro" id="IPR027417">
    <property type="entry name" value="P-loop_NTPase"/>
</dbReference>
<dbReference type="GO" id="GO:0004672">
    <property type="term" value="F:protein kinase activity"/>
    <property type="evidence" value="ECO:0007669"/>
    <property type="project" value="InterPro"/>
</dbReference>
<feature type="domain" description="Serine-threonine/tyrosine-protein kinase catalytic" evidence="6">
    <location>
        <begin position="210"/>
        <end position="272"/>
    </location>
</feature>
<evidence type="ECO:0000259" key="6">
    <source>
        <dbReference type="Pfam" id="PF07714"/>
    </source>
</evidence>
<dbReference type="AlphaFoldDB" id="A0AAD6Y3V5"/>
<dbReference type="GO" id="GO:0001664">
    <property type="term" value="F:G protein-coupled receptor binding"/>
    <property type="evidence" value="ECO:0007669"/>
    <property type="project" value="TreeGrafter"/>
</dbReference>
<name>A0AAD6Y3V5_9AGAR</name>
<dbReference type="SUPFAM" id="SSF56112">
    <property type="entry name" value="Protein kinase-like (PK-like)"/>
    <property type="match status" value="1"/>
</dbReference>
<dbReference type="SMART" id="SM00275">
    <property type="entry name" value="G_alpha"/>
    <property type="match status" value="1"/>
</dbReference>
<dbReference type="PROSITE" id="PS51882">
    <property type="entry name" value="G_ALPHA"/>
    <property type="match status" value="1"/>
</dbReference>
<dbReference type="GO" id="GO:0007188">
    <property type="term" value="P:adenylate cyclase-modulating G protein-coupled receptor signaling pathway"/>
    <property type="evidence" value="ECO:0007669"/>
    <property type="project" value="TreeGrafter"/>
</dbReference>
<dbReference type="Proteomes" id="UP001219525">
    <property type="component" value="Unassembled WGS sequence"/>
</dbReference>
<gene>
    <name evidence="7" type="ORF">GGX14DRAFT_677343</name>
</gene>
<keyword evidence="4" id="KW-0807">Transducer</keyword>
<dbReference type="InterPro" id="IPR001019">
    <property type="entry name" value="Gprotein_alpha_su"/>
</dbReference>
<sequence length="672" mass="75521">MPQNPDAAGTKYRIFKDVIMKLQARAEITGEIASFHMTRLPHPDLGVPLKAIQQLDKFLTGIPHLDTEVLAPPLLKIKNALVELHTDDAGNMRGTTPREWLSDDWASSQHVRVVQDFAELCINCGQEVASYSDEEWQLVADKTSSDWRSVLAEMLRIQACRVDIELSVRKLCKRRLRSLVRTHGVLPFTFNVSGLNMPPHPVSGGGFSIYTGRHPFPHLQDVEVIHHVVIKRERPEIPSNAVEELKDLHPLLKRCWHNNPRQRPNATEISNVLLLEPLEWKKAVEGSTSPFSMLRKLSAPLGQWSPSISLTPQSQFIVPTTTQFISTQVLGSGQSEEASRTIDAGLAESKKASSGQSESGKSSVLLNLRQALTPKYLESERLAWKTVIQLNLISFVKIILLVLQDEWKALEADTPESKNATPLTTEHRRLALSLSPLIAFETSIGQMTDSTTGGYQTRNDPSLVTQVLAACKNEIIALFEDVLVRGVLKSHGVYLQDDCGLYAYFATFCGRFIQIDSFMDDTARISALDYVPTDWDIIRTRKRMPGVEEHRFVTEAGIRAGTEFYITEISGSRSQRSAWIPYLDDIQAILFLAPLIFWQYLDEDPRVNRVQESLDLWREIVGNPLLAKTALIVLFNKKDVLQKHIDAGVKVKKYVPSYGDRPNDVVSVTKCM</sequence>
<proteinExistence type="predicted"/>
<dbReference type="PRINTS" id="PR00318">
    <property type="entry name" value="GPROTEINA"/>
</dbReference>
<evidence type="ECO:0000256" key="2">
    <source>
        <dbReference type="ARBA" id="ARBA00022741"/>
    </source>
</evidence>
<organism evidence="7 8">
    <name type="scientific">Mycena pura</name>
    <dbReference type="NCBI Taxonomy" id="153505"/>
    <lineage>
        <taxon>Eukaryota</taxon>
        <taxon>Fungi</taxon>
        <taxon>Dikarya</taxon>
        <taxon>Basidiomycota</taxon>
        <taxon>Agaricomycotina</taxon>
        <taxon>Agaricomycetes</taxon>
        <taxon>Agaricomycetidae</taxon>
        <taxon>Agaricales</taxon>
        <taxon>Marasmiineae</taxon>
        <taxon>Mycenaceae</taxon>
        <taxon>Mycena</taxon>
    </lineage>
</organism>
<dbReference type="Gene3D" id="1.10.510.10">
    <property type="entry name" value="Transferase(Phosphotransferase) domain 1"/>
    <property type="match status" value="1"/>
</dbReference>
<dbReference type="SUPFAM" id="SSF47895">
    <property type="entry name" value="Transducin (alpha subunit), insertion domain"/>
    <property type="match status" value="1"/>
</dbReference>
<dbReference type="SUPFAM" id="SSF52540">
    <property type="entry name" value="P-loop containing nucleoside triphosphate hydrolases"/>
    <property type="match status" value="1"/>
</dbReference>
<dbReference type="PANTHER" id="PTHR10218">
    <property type="entry name" value="GTP-BINDING PROTEIN ALPHA SUBUNIT"/>
    <property type="match status" value="1"/>
</dbReference>
<dbReference type="EMBL" id="JARJCW010000092">
    <property type="protein sequence ID" value="KAJ7195254.1"/>
    <property type="molecule type" value="Genomic_DNA"/>
</dbReference>
<reference evidence="7" key="1">
    <citation type="submission" date="2023-03" db="EMBL/GenBank/DDBJ databases">
        <title>Massive genome expansion in bonnet fungi (Mycena s.s.) driven by repeated elements and novel gene families across ecological guilds.</title>
        <authorList>
            <consortium name="Lawrence Berkeley National Laboratory"/>
            <person name="Harder C.B."/>
            <person name="Miyauchi S."/>
            <person name="Viragh M."/>
            <person name="Kuo A."/>
            <person name="Thoen E."/>
            <person name="Andreopoulos B."/>
            <person name="Lu D."/>
            <person name="Skrede I."/>
            <person name="Drula E."/>
            <person name="Henrissat B."/>
            <person name="Morin E."/>
            <person name="Kohler A."/>
            <person name="Barry K."/>
            <person name="LaButti K."/>
            <person name="Morin E."/>
            <person name="Salamov A."/>
            <person name="Lipzen A."/>
            <person name="Mereny Z."/>
            <person name="Hegedus B."/>
            <person name="Baldrian P."/>
            <person name="Stursova M."/>
            <person name="Weitz H."/>
            <person name="Taylor A."/>
            <person name="Grigoriev I.V."/>
            <person name="Nagy L.G."/>
            <person name="Martin F."/>
            <person name="Kauserud H."/>
        </authorList>
    </citation>
    <scope>NUCLEOTIDE SEQUENCE</scope>
    <source>
        <strain evidence="7">9144</strain>
    </source>
</reference>
<feature type="binding site" evidence="5">
    <location>
        <begin position="636"/>
        <end position="639"/>
    </location>
    <ligand>
        <name>GTP</name>
        <dbReference type="ChEBI" id="CHEBI:37565"/>
    </ligand>
</feature>
<evidence type="ECO:0000313" key="8">
    <source>
        <dbReference type="Proteomes" id="UP001219525"/>
    </source>
</evidence>
<keyword evidence="1" id="KW-0479">Metal-binding</keyword>
<evidence type="ECO:0000256" key="5">
    <source>
        <dbReference type="PIRSR" id="PIRSR601019-1"/>
    </source>
</evidence>
<protein>
    <submittedName>
        <fullName evidence="7">G-protein alpha subunit-domain-containing protein</fullName>
    </submittedName>
</protein>
<evidence type="ECO:0000256" key="1">
    <source>
        <dbReference type="ARBA" id="ARBA00022723"/>
    </source>
</evidence>
<accession>A0AAD6Y3V5</accession>
<dbReference type="Pfam" id="PF07714">
    <property type="entry name" value="PK_Tyr_Ser-Thr"/>
    <property type="match status" value="1"/>
</dbReference>
<dbReference type="InterPro" id="IPR001245">
    <property type="entry name" value="Ser-Thr/Tyr_kinase_cat_dom"/>
</dbReference>
<keyword evidence="2 5" id="KW-0547">Nucleotide-binding</keyword>
<dbReference type="Gene3D" id="1.10.400.10">
    <property type="entry name" value="GI Alpha 1, domain 2-like"/>
    <property type="match status" value="1"/>
</dbReference>
<dbReference type="Gene3D" id="3.40.50.300">
    <property type="entry name" value="P-loop containing nucleotide triphosphate hydrolases"/>
    <property type="match status" value="1"/>
</dbReference>
<dbReference type="GO" id="GO:0046872">
    <property type="term" value="F:metal ion binding"/>
    <property type="evidence" value="ECO:0007669"/>
    <property type="project" value="UniProtKB-KW"/>
</dbReference>